<comment type="caution">
    <text evidence="2">The sequence shown here is derived from an EMBL/GenBank/DDBJ whole genome shotgun (WGS) entry which is preliminary data.</text>
</comment>
<dbReference type="Proteomes" id="UP001500622">
    <property type="component" value="Unassembled WGS sequence"/>
</dbReference>
<protein>
    <submittedName>
        <fullName evidence="2">Aldo/keto reductase</fullName>
    </submittedName>
</protein>
<dbReference type="SUPFAM" id="SSF51430">
    <property type="entry name" value="NAD(P)-linked oxidoreductase"/>
    <property type="match status" value="1"/>
</dbReference>
<evidence type="ECO:0000259" key="1">
    <source>
        <dbReference type="Pfam" id="PF00248"/>
    </source>
</evidence>
<accession>A0ABP8LMZ0</accession>
<feature type="domain" description="NADP-dependent oxidoreductase" evidence="1">
    <location>
        <begin position="9"/>
        <end position="315"/>
    </location>
</feature>
<dbReference type="Gene3D" id="3.20.20.100">
    <property type="entry name" value="NADP-dependent oxidoreductase domain"/>
    <property type="match status" value="1"/>
</dbReference>
<dbReference type="InterPro" id="IPR023210">
    <property type="entry name" value="NADP_OxRdtase_dom"/>
</dbReference>
<keyword evidence="3" id="KW-1185">Reference proteome</keyword>
<gene>
    <name evidence="2" type="ORF">GCM10023169_37090</name>
</gene>
<reference evidence="3" key="1">
    <citation type="journal article" date="2019" name="Int. J. Syst. Evol. Microbiol.">
        <title>The Global Catalogue of Microorganisms (GCM) 10K type strain sequencing project: providing services to taxonomists for standard genome sequencing and annotation.</title>
        <authorList>
            <consortium name="The Broad Institute Genomics Platform"/>
            <consortium name="The Broad Institute Genome Sequencing Center for Infectious Disease"/>
            <person name="Wu L."/>
            <person name="Ma J."/>
        </authorList>
    </citation>
    <scope>NUCLEOTIDE SEQUENCE [LARGE SCALE GENOMIC DNA]</scope>
    <source>
        <strain evidence="3">JCM 17810</strain>
    </source>
</reference>
<dbReference type="PANTHER" id="PTHR43364:SF6">
    <property type="entry name" value="OXIDOREDUCTASE-RELATED"/>
    <property type="match status" value="1"/>
</dbReference>
<organism evidence="2 3">
    <name type="scientific">Georgenia halophila</name>
    <dbReference type="NCBI Taxonomy" id="620889"/>
    <lineage>
        <taxon>Bacteria</taxon>
        <taxon>Bacillati</taxon>
        <taxon>Actinomycetota</taxon>
        <taxon>Actinomycetes</taxon>
        <taxon>Micrococcales</taxon>
        <taxon>Bogoriellaceae</taxon>
        <taxon>Georgenia</taxon>
    </lineage>
</organism>
<proteinExistence type="predicted"/>
<evidence type="ECO:0000313" key="3">
    <source>
        <dbReference type="Proteomes" id="UP001500622"/>
    </source>
</evidence>
<dbReference type="Pfam" id="PF00248">
    <property type="entry name" value="Aldo_ket_red"/>
    <property type="match status" value="1"/>
</dbReference>
<dbReference type="InterPro" id="IPR036812">
    <property type="entry name" value="NAD(P)_OxRdtase_dom_sf"/>
</dbReference>
<name>A0ABP8LMZ0_9MICO</name>
<dbReference type="EMBL" id="BAABGN010000013">
    <property type="protein sequence ID" value="GAA4431943.1"/>
    <property type="molecule type" value="Genomic_DNA"/>
</dbReference>
<evidence type="ECO:0000313" key="2">
    <source>
        <dbReference type="EMBL" id="GAA4431943.1"/>
    </source>
</evidence>
<sequence>MATMPTPQLVLGTMYFGTRLDDAESFALLDRFVEAGGRWLDTADCYCFWEAESGHGGQSEAVIGRWLAANPSMRSEVRISTKIGAEPQFPGGFPEHVGGLSAQAIRDAFLGSRDRLGVDSVDLLWAHIEDRSARLEETVEAMTDLVTAGATQATGFSNHPTWIVERAQHLARGLGRPAFTALQHSYSYLQPRPYAPIDGQDHRFGMLTDEHRDYARSNGLDVWAYSPLLQGRYDRDDRDFTSAYEHIGNERRLAALRQVADELGVSPGQVVLAWLVGSTPSITPMLGGSTVEQLDAALVGVQLTLAQEQRGLLDAAS</sequence>
<dbReference type="InterPro" id="IPR050523">
    <property type="entry name" value="AKR_Detox_Biosynth"/>
</dbReference>
<dbReference type="PANTHER" id="PTHR43364">
    <property type="entry name" value="NADH-SPECIFIC METHYLGLYOXAL REDUCTASE-RELATED"/>
    <property type="match status" value="1"/>
</dbReference>